<accession>A0A2N9KA82</accession>
<dbReference type="PROSITE" id="PS00671">
    <property type="entry name" value="D_2_HYDROXYACID_DH_3"/>
    <property type="match status" value="1"/>
</dbReference>
<keyword evidence="2 4" id="KW-0560">Oxidoreductase</keyword>
<evidence type="ECO:0000256" key="1">
    <source>
        <dbReference type="ARBA" id="ARBA00005854"/>
    </source>
</evidence>
<dbReference type="PANTHER" id="PTHR43026">
    <property type="entry name" value="2-HYDROXYACID DEHYDROGENASE HOMOLOG 1-RELATED"/>
    <property type="match status" value="1"/>
</dbReference>
<evidence type="ECO:0000256" key="4">
    <source>
        <dbReference type="RuleBase" id="RU003719"/>
    </source>
</evidence>
<dbReference type="GO" id="GO:0008720">
    <property type="term" value="F:D-lactate dehydrogenase (NAD+) activity"/>
    <property type="evidence" value="ECO:0007669"/>
    <property type="project" value="UniProtKB-EC"/>
</dbReference>
<evidence type="ECO:0000313" key="8">
    <source>
        <dbReference type="EMBL" id="SPE07429.1"/>
    </source>
</evidence>
<dbReference type="RefSeq" id="WP_072613084.1">
    <property type="nucleotide sequence ID" value="NZ_AP017935.1"/>
</dbReference>
<dbReference type="Pfam" id="PF00389">
    <property type="entry name" value="2-Hacid_dh"/>
    <property type="match status" value="1"/>
</dbReference>
<keyword evidence="3" id="KW-0520">NAD</keyword>
<dbReference type="PANTHER" id="PTHR43026:SF1">
    <property type="entry name" value="2-HYDROXYACID DEHYDROGENASE HOMOLOG 1-RELATED"/>
    <property type="match status" value="1"/>
</dbReference>
<dbReference type="InterPro" id="IPR006139">
    <property type="entry name" value="D-isomer_2_OHA_DH_cat_dom"/>
</dbReference>
<feature type="domain" description="D-isomer specific 2-hydroxyacid dehydrogenase catalytic" evidence="5">
    <location>
        <begin position="4"/>
        <end position="321"/>
    </location>
</feature>
<evidence type="ECO:0000256" key="3">
    <source>
        <dbReference type="ARBA" id="ARBA00023027"/>
    </source>
</evidence>
<dbReference type="KEGG" id="lsu:A6B45_01800"/>
<dbReference type="InterPro" id="IPR036291">
    <property type="entry name" value="NAD(P)-bd_dom_sf"/>
</dbReference>
<evidence type="ECO:0000313" key="7">
    <source>
        <dbReference type="EMBL" id="SPD92150.1"/>
    </source>
</evidence>
<dbReference type="SUPFAM" id="SSF52283">
    <property type="entry name" value="Formate/glycerate dehydrogenase catalytic domain-like"/>
    <property type="match status" value="1"/>
</dbReference>
<dbReference type="InterPro" id="IPR058205">
    <property type="entry name" value="D-LDH-like"/>
</dbReference>
<dbReference type="GO" id="GO:0051287">
    <property type="term" value="F:NAD binding"/>
    <property type="evidence" value="ECO:0007669"/>
    <property type="project" value="InterPro"/>
</dbReference>
<evidence type="ECO:0000259" key="5">
    <source>
        <dbReference type="Pfam" id="PF00389"/>
    </source>
</evidence>
<evidence type="ECO:0000313" key="10">
    <source>
        <dbReference type="Proteomes" id="UP000239237"/>
    </source>
</evidence>
<evidence type="ECO:0000259" key="6">
    <source>
        <dbReference type="Pfam" id="PF02826"/>
    </source>
</evidence>
<evidence type="ECO:0000256" key="2">
    <source>
        <dbReference type="ARBA" id="ARBA00023002"/>
    </source>
</evidence>
<protein>
    <submittedName>
        <fullName evidence="8">D-lactate dehydrogenase</fullName>
        <ecNumber evidence="8">1.1.1.28</ecNumber>
    </submittedName>
</protein>
<feature type="domain" description="D-isomer specific 2-hydroxyacid dehydrogenase NAD-binding" evidence="6">
    <location>
        <begin position="113"/>
        <end position="290"/>
    </location>
</feature>
<proteinExistence type="inferred from homology"/>
<dbReference type="Gene3D" id="3.40.50.720">
    <property type="entry name" value="NAD(P)-binding Rossmann-like Domain"/>
    <property type="match status" value="2"/>
</dbReference>
<dbReference type="Pfam" id="PF02826">
    <property type="entry name" value="2-Hacid_dh_C"/>
    <property type="match status" value="1"/>
</dbReference>
<dbReference type="SUPFAM" id="SSF51735">
    <property type="entry name" value="NAD(P)-binding Rossmann-fold domains"/>
    <property type="match status" value="1"/>
</dbReference>
<dbReference type="EMBL" id="OKQR01000001">
    <property type="protein sequence ID" value="SPD92150.1"/>
    <property type="molecule type" value="Genomic_DNA"/>
</dbReference>
<dbReference type="EC" id="1.1.1.28" evidence="8"/>
<dbReference type="Proteomes" id="UP000237923">
    <property type="component" value="Unassembled WGS sequence"/>
</dbReference>
<evidence type="ECO:0000313" key="9">
    <source>
        <dbReference type="Proteomes" id="UP000237923"/>
    </source>
</evidence>
<comment type="similarity">
    <text evidence="1 4">Belongs to the D-isomer specific 2-hydroxyacid dehydrogenase family.</text>
</comment>
<dbReference type="AlphaFoldDB" id="A0A2N9KA82"/>
<dbReference type="InterPro" id="IPR006140">
    <property type="entry name" value="D-isomer_DH_NAD-bd"/>
</dbReference>
<gene>
    <name evidence="8" type="primary">ldhD_1</name>
    <name evidence="7" type="ORF">LES8486_01158</name>
    <name evidence="8" type="ORF">LES9216_01305</name>
</gene>
<organism evidence="8 9">
    <name type="scientific">Leuconostoc suionicum</name>
    <dbReference type="NCBI Taxonomy" id="1511761"/>
    <lineage>
        <taxon>Bacteria</taxon>
        <taxon>Bacillati</taxon>
        <taxon>Bacillota</taxon>
        <taxon>Bacilli</taxon>
        <taxon>Lactobacillales</taxon>
        <taxon>Lactobacillaceae</taxon>
        <taxon>Leuconostoc</taxon>
    </lineage>
</organism>
<sequence length="323" mass="36525">MKILFFNVSTVEKNIIDEWADAQQIAVKTLPVSIDYDNIDLTRDFDAVIFYPGKSFQTDENLYSRLAENGMKQISVKSTGYDNINFEFAEKYHLTITNVPDYSPESVSHFTVMSVLMLLRNLPRYLDNPETTQRKEFMGRELTEVTVGIYGAGRLGSLVAKTLKFMGARVMMNSRSLKPELIESGIEFVDFKQLLAESDVLSIHVPLNKQTFHKFDFDNLSLMKQNAILVNTARGEIVDTSALITHLQQGKFQGLALDALENEDTKGFATNPYYQSLHKFENVLLTPHIAYFTKAAVRDIAITALENARDIVIEGKSENTVVQ</sequence>
<reference evidence="7 10" key="1">
    <citation type="submission" date="2018-02" db="EMBL/GenBank/DDBJ databases">
        <authorList>
            <person name="Rodrigo-Torres L."/>
            <person name="Arahal R. D."/>
            <person name="Lucena T."/>
        </authorList>
    </citation>
    <scope>NUCLEOTIDE SEQUENCE [LARGE SCALE GENOMIC DNA]</scope>
    <source>
        <strain evidence="7 10">CECT 8486</strain>
    </source>
</reference>
<reference evidence="8 9" key="2">
    <citation type="submission" date="2018-02" db="EMBL/GenBank/DDBJ databases">
        <authorList>
            <person name="Cohen D.B."/>
            <person name="Kent A.D."/>
        </authorList>
    </citation>
    <scope>NUCLEOTIDE SEQUENCE [LARGE SCALE GENOMIC DNA]</scope>
    <source>
        <strain evidence="8 9">CECT 9216</strain>
    </source>
</reference>
<dbReference type="EMBL" id="OKQU01000001">
    <property type="protein sequence ID" value="SPE07429.1"/>
    <property type="molecule type" value="Genomic_DNA"/>
</dbReference>
<dbReference type="InterPro" id="IPR029753">
    <property type="entry name" value="D-isomer_DH_CS"/>
</dbReference>
<keyword evidence="10" id="KW-1185">Reference proteome</keyword>
<dbReference type="GeneID" id="99673503"/>
<name>A0A2N9KA82_9LACO</name>
<dbReference type="Proteomes" id="UP000239237">
    <property type="component" value="Unassembled WGS sequence"/>
</dbReference>